<keyword evidence="4 12" id="KW-0227">DNA damage</keyword>
<dbReference type="Gene3D" id="1.10.1670.10">
    <property type="entry name" value="Helix-hairpin-Helix base-excision DNA repair enzymes (C-terminal)"/>
    <property type="match status" value="1"/>
</dbReference>
<dbReference type="GO" id="GO:0140078">
    <property type="term" value="F:class I DNA-(apurinic or apyrimidinic site) endonuclease activity"/>
    <property type="evidence" value="ECO:0007669"/>
    <property type="project" value="UniProtKB-EC"/>
</dbReference>
<dbReference type="PANTHER" id="PTHR10359">
    <property type="entry name" value="A/G-SPECIFIC ADENINE GLYCOSYLASE/ENDONUCLEASE III"/>
    <property type="match status" value="1"/>
</dbReference>
<keyword evidence="3 12" id="KW-0479">Metal-binding</keyword>
<evidence type="ECO:0000256" key="2">
    <source>
        <dbReference type="ARBA" id="ARBA00022485"/>
    </source>
</evidence>
<evidence type="ECO:0000256" key="12">
    <source>
        <dbReference type="HAMAP-Rule" id="MF_00942"/>
    </source>
</evidence>
<accession>A0A1C0AC37</accession>
<keyword evidence="15" id="KW-1185">Reference proteome</keyword>
<evidence type="ECO:0000259" key="13">
    <source>
        <dbReference type="SMART" id="SM00478"/>
    </source>
</evidence>
<dbReference type="Gene3D" id="1.10.340.30">
    <property type="entry name" value="Hypothetical protein, domain 2"/>
    <property type="match status" value="1"/>
</dbReference>
<dbReference type="NCBIfam" id="TIGR01083">
    <property type="entry name" value="nth"/>
    <property type="match status" value="1"/>
</dbReference>
<reference evidence="15" key="1">
    <citation type="submission" date="2016-07" db="EMBL/GenBank/DDBJ databases">
        <authorList>
            <person name="Florea S."/>
            <person name="Webb J.S."/>
            <person name="Jaromczyk J."/>
            <person name="Schardl C.L."/>
        </authorList>
    </citation>
    <scope>NUCLEOTIDE SEQUENCE [LARGE SCALE GENOMIC DNA]</scope>
    <source>
        <strain evidence="15">Z6</strain>
    </source>
</reference>
<evidence type="ECO:0000256" key="7">
    <source>
        <dbReference type="ARBA" id="ARBA00023014"/>
    </source>
</evidence>
<dbReference type="AlphaFoldDB" id="A0A1C0AC37"/>
<evidence type="ECO:0000256" key="1">
    <source>
        <dbReference type="ARBA" id="ARBA00008343"/>
    </source>
</evidence>
<reference evidence="14 15" key="2">
    <citation type="submission" date="2016-08" db="EMBL/GenBank/DDBJ databases">
        <title>Orenia metallireducens sp. nov. strain Z6, a Novel Metal-reducing Firmicute from the Deep Subsurface.</title>
        <authorList>
            <person name="Maxim B.I."/>
            <person name="Kenneth K."/>
            <person name="Flynn T.M."/>
            <person name="Oloughlin E.J."/>
            <person name="Locke R.A."/>
            <person name="Weber J.R."/>
            <person name="Egan S.M."/>
            <person name="Mackie R.I."/>
            <person name="Cann I.K."/>
        </authorList>
    </citation>
    <scope>NUCLEOTIDE SEQUENCE [LARGE SCALE GENOMIC DNA]</scope>
    <source>
        <strain evidence="14 15">Z6</strain>
    </source>
</reference>
<dbReference type="FunFam" id="1.10.340.30:FF:000001">
    <property type="entry name" value="Endonuclease III"/>
    <property type="match status" value="1"/>
</dbReference>
<gene>
    <name evidence="12" type="primary">nth</name>
    <name evidence="14" type="ORF">U472_01585</name>
</gene>
<evidence type="ECO:0000256" key="3">
    <source>
        <dbReference type="ARBA" id="ARBA00022723"/>
    </source>
</evidence>
<dbReference type="SMART" id="SM00525">
    <property type="entry name" value="FES"/>
    <property type="match status" value="1"/>
</dbReference>
<evidence type="ECO:0000256" key="4">
    <source>
        <dbReference type="ARBA" id="ARBA00022763"/>
    </source>
</evidence>
<feature type="binding site" evidence="12">
    <location>
        <position position="207"/>
    </location>
    <ligand>
        <name>[4Fe-4S] cluster</name>
        <dbReference type="ChEBI" id="CHEBI:49883"/>
    </ligand>
</feature>
<evidence type="ECO:0000256" key="8">
    <source>
        <dbReference type="ARBA" id="ARBA00023125"/>
    </source>
</evidence>
<dbReference type="EC" id="4.2.99.18" evidence="12"/>
<dbReference type="RefSeq" id="WP_068714848.1">
    <property type="nucleotide sequence ID" value="NZ_LWDV01000006.1"/>
</dbReference>
<dbReference type="GO" id="GO:0051539">
    <property type="term" value="F:4 iron, 4 sulfur cluster binding"/>
    <property type="evidence" value="ECO:0007669"/>
    <property type="project" value="UniProtKB-UniRule"/>
</dbReference>
<keyword evidence="2 12" id="KW-0004">4Fe-4S</keyword>
<dbReference type="GO" id="GO:0003677">
    <property type="term" value="F:DNA binding"/>
    <property type="evidence" value="ECO:0007669"/>
    <property type="project" value="UniProtKB-UniRule"/>
</dbReference>
<dbReference type="PIRSF" id="PIRSF001435">
    <property type="entry name" value="Nth"/>
    <property type="match status" value="1"/>
</dbReference>
<sequence length="221" mass="25319">MKNLKSSNQAEEILEILKDTYDKPQTVLHYSNPFELLIAVIMSAQTTDKQVNNVTKDLFKKFKTPEDFAALEPEGLEEHIKGVGLYRNKSKYIIKACQMLIDEYDGQVPKERKELMKLPGVGRKTANVVTSIIFGKDAIAVDTHVFRVSNRIGLADSDNVRGTEEDLMEVIPQKLWSPAHHWLIFHGRNICKARRPKCFECPVKKYCNYYQELDEAAEDLS</sequence>
<evidence type="ECO:0000256" key="9">
    <source>
        <dbReference type="ARBA" id="ARBA00023204"/>
    </source>
</evidence>
<keyword evidence="10 12" id="KW-0456">Lyase</keyword>
<dbReference type="GO" id="GO:0006285">
    <property type="term" value="P:base-excision repair, AP site formation"/>
    <property type="evidence" value="ECO:0007669"/>
    <property type="project" value="TreeGrafter"/>
</dbReference>
<dbReference type="FunFam" id="1.10.1670.10:FF:000001">
    <property type="entry name" value="Endonuclease III"/>
    <property type="match status" value="1"/>
</dbReference>
<keyword evidence="14" id="KW-0540">Nuclease</keyword>
<dbReference type="InterPro" id="IPR023170">
    <property type="entry name" value="HhH_base_excis_C"/>
</dbReference>
<dbReference type="CDD" id="cd00056">
    <property type="entry name" value="ENDO3c"/>
    <property type="match status" value="1"/>
</dbReference>
<dbReference type="SMART" id="SM00478">
    <property type="entry name" value="ENDO3c"/>
    <property type="match status" value="1"/>
</dbReference>
<keyword evidence="8 12" id="KW-0238">DNA-binding</keyword>
<keyword evidence="6 12" id="KW-0408">Iron</keyword>
<proteinExistence type="inferred from homology"/>
<dbReference type="InterPro" id="IPR004035">
    <property type="entry name" value="Endouclease-III_FeS-bd_BS"/>
</dbReference>
<dbReference type="InterPro" id="IPR003651">
    <property type="entry name" value="Endonuclease3_FeS-loop_motif"/>
</dbReference>
<feature type="binding site" evidence="12">
    <location>
        <position position="201"/>
    </location>
    <ligand>
        <name>[4Fe-4S] cluster</name>
        <dbReference type="ChEBI" id="CHEBI:49883"/>
    </ligand>
</feature>
<keyword evidence="5 12" id="KW-0378">Hydrolase</keyword>
<feature type="binding site" evidence="12">
    <location>
        <position position="198"/>
    </location>
    <ligand>
        <name>[4Fe-4S] cluster</name>
        <dbReference type="ChEBI" id="CHEBI:49883"/>
    </ligand>
</feature>
<feature type="domain" description="HhH-GPD" evidence="13">
    <location>
        <begin position="42"/>
        <end position="189"/>
    </location>
</feature>
<dbReference type="InterPro" id="IPR003265">
    <property type="entry name" value="HhH-GPD_domain"/>
</dbReference>
<comment type="cofactor">
    <cofactor evidence="12">
        <name>[4Fe-4S] cluster</name>
        <dbReference type="ChEBI" id="CHEBI:49883"/>
    </cofactor>
    <text evidence="12">Binds 1 [4Fe-4S] cluster.</text>
</comment>
<dbReference type="PROSITE" id="PS00764">
    <property type="entry name" value="ENDONUCLEASE_III_1"/>
    <property type="match status" value="1"/>
</dbReference>
<dbReference type="SUPFAM" id="SSF48150">
    <property type="entry name" value="DNA-glycosylase"/>
    <property type="match status" value="1"/>
</dbReference>
<dbReference type="HAMAP" id="MF_00942">
    <property type="entry name" value="Nth"/>
    <property type="match status" value="1"/>
</dbReference>
<dbReference type="OrthoDB" id="9800977at2"/>
<dbReference type="GO" id="GO:0019104">
    <property type="term" value="F:DNA N-glycosylase activity"/>
    <property type="evidence" value="ECO:0007669"/>
    <property type="project" value="UniProtKB-UniRule"/>
</dbReference>
<evidence type="ECO:0000313" key="15">
    <source>
        <dbReference type="Proteomes" id="UP000093514"/>
    </source>
</evidence>
<comment type="function">
    <text evidence="12">DNA repair enzyme that has both DNA N-glycosylase activity and AP-lyase activity. The DNA N-glycosylase activity releases various damaged pyrimidines from DNA by cleaving the N-glycosidic bond, leaving an AP (apurinic/apyrimidinic) site. The AP-lyase activity cleaves the phosphodiester bond 3' to the AP site by a beta-elimination, leaving a 3'-terminal unsaturated sugar and a product with a terminal 5'-phosphate.</text>
</comment>
<comment type="similarity">
    <text evidence="1 12">Belongs to the Nth/MutY family.</text>
</comment>
<evidence type="ECO:0000256" key="10">
    <source>
        <dbReference type="ARBA" id="ARBA00023239"/>
    </source>
</evidence>
<dbReference type="Pfam" id="PF00730">
    <property type="entry name" value="HhH-GPD"/>
    <property type="match status" value="1"/>
</dbReference>
<feature type="binding site" evidence="12">
    <location>
        <position position="191"/>
    </location>
    <ligand>
        <name>[4Fe-4S] cluster</name>
        <dbReference type="ChEBI" id="CHEBI:49883"/>
    </ligand>
</feature>
<evidence type="ECO:0000256" key="6">
    <source>
        <dbReference type="ARBA" id="ARBA00023004"/>
    </source>
</evidence>
<dbReference type="PANTHER" id="PTHR10359:SF18">
    <property type="entry name" value="ENDONUCLEASE III"/>
    <property type="match status" value="1"/>
</dbReference>
<keyword evidence="7 12" id="KW-0411">Iron-sulfur</keyword>
<keyword evidence="14" id="KW-0255">Endonuclease</keyword>
<dbReference type="InterPro" id="IPR000445">
    <property type="entry name" value="HhH_motif"/>
</dbReference>
<name>A0A1C0AC37_9FIRM</name>
<organism evidence="14 15">
    <name type="scientific">Orenia metallireducens</name>
    <dbReference type="NCBI Taxonomy" id="1413210"/>
    <lineage>
        <taxon>Bacteria</taxon>
        <taxon>Bacillati</taxon>
        <taxon>Bacillota</taxon>
        <taxon>Clostridia</taxon>
        <taxon>Halanaerobiales</taxon>
        <taxon>Halobacteroidaceae</taxon>
        <taxon>Orenia</taxon>
    </lineage>
</organism>
<evidence type="ECO:0000313" key="14">
    <source>
        <dbReference type="EMBL" id="OCL27920.1"/>
    </source>
</evidence>
<protein>
    <recommendedName>
        <fullName evidence="12">Endonuclease III</fullName>
        <ecNumber evidence="12">4.2.99.18</ecNumber>
    </recommendedName>
    <alternativeName>
        <fullName evidence="12">DNA-(apurinic or apyrimidinic site) lyase</fullName>
    </alternativeName>
</protein>
<dbReference type="EMBL" id="LWDV01000006">
    <property type="protein sequence ID" value="OCL27920.1"/>
    <property type="molecule type" value="Genomic_DNA"/>
</dbReference>
<dbReference type="Proteomes" id="UP000093514">
    <property type="component" value="Unassembled WGS sequence"/>
</dbReference>
<keyword evidence="11 12" id="KW-0326">Glycosidase</keyword>
<dbReference type="GO" id="GO:0046872">
    <property type="term" value="F:metal ion binding"/>
    <property type="evidence" value="ECO:0007669"/>
    <property type="project" value="UniProtKB-KW"/>
</dbReference>
<dbReference type="InterPro" id="IPR005759">
    <property type="entry name" value="Nth"/>
</dbReference>
<evidence type="ECO:0000256" key="5">
    <source>
        <dbReference type="ARBA" id="ARBA00022801"/>
    </source>
</evidence>
<evidence type="ECO:0000256" key="11">
    <source>
        <dbReference type="ARBA" id="ARBA00023295"/>
    </source>
</evidence>
<keyword evidence="9 12" id="KW-0234">DNA repair</keyword>
<dbReference type="Pfam" id="PF00633">
    <property type="entry name" value="HHH"/>
    <property type="match status" value="1"/>
</dbReference>
<comment type="caution">
    <text evidence="14">The sequence shown here is derived from an EMBL/GenBank/DDBJ whole genome shotgun (WGS) entry which is preliminary data.</text>
</comment>
<comment type="catalytic activity">
    <reaction evidence="12">
        <text>2'-deoxyribonucleotide-(2'-deoxyribose 5'-phosphate)-2'-deoxyribonucleotide-DNA = a 3'-end 2'-deoxyribonucleotide-(2,3-dehydro-2,3-deoxyribose 5'-phosphate)-DNA + a 5'-end 5'-phospho-2'-deoxyribonucleoside-DNA + H(+)</text>
        <dbReference type="Rhea" id="RHEA:66592"/>
        <dbReference type="Rhea" id="RHEA-COMP:13180"/>
        <dbReference type="Rhea" id="RHEA-COMP:16897"/>
        <dbReference type="Rhea" id="RHEA-COMP:17067"/>
        <dbReference type="ChEBI" id="CHEBI:15378"/>
        <dbReference type="ChEBI" id="CHEBI:136412"/>
        <dbReference type="ChEBI" id="CHEBI:157695"/>
        <dbReference type="ChEBI" id="CHEBI:167181"/>
        <dbReference type="EC" id="4.2.99.18"/>
    </reaction>
</comment>
<dbReference type="InterPro" id="IPR011257">
    <property type="entry name" value="DNA_glycosylase"/>
</dbReference>